<comment type="caution">
    <text evidence="4">The sequence shown here is derived from an EMBL/GenBank/DDBJ whole genome shotgun (WGS) entry which is preliminary data.</text>
</comment>
<evidence type="ECO:0000256" key="2">
    <source>
        <dbReference type="ARBA" id="ARBA00022679"/>
    </source>
</evidence>
<gene>
    <name evidence="4" type="ORF">IQ249_23805</name>
</gene>
<dbReference type="PANTHER" id="PTHR10488">
    <property type="entry name" value="GLYCINE AMIDINOTRANSFERASE, MITOCHONDRIAL"/>
    <property type="match status" value="1"/>
</dbReference>
<dbReference type="EMBL" id="JADEWZ010000068">
    <property type="protein sequence ID" value="MBE9118918.1"/>
    <property type="molecule type" value="Genomic_DNA"/>
</dbReference>
<dbReference type="GO" id="GO:0015068">
    <property type="term" value="F:glycine amidinotransferase activity"/>
    <property type="evidence" value="ECO:0007669"/>
    <property type="project" value="TreeGrafter"/>
</dbReference>
<organism evidence="4 5">
    <name type="scientific">Lusitaniella coriacea LEGE 07157</name>
    <dbReference type="NCBI Taxonomy" id="945747"/>
    <lineage>
        <taxon>Bacteria</taxon>
        <taxon>Bacillati</taxon>
        <taxon>Cyanobacteriota</taxon>
        <taxon>Cyanophyceae</taxon>
        <taxon>Spirulinales</taxon>
        <taxon>Lusitaniellaceae</taxon>
        <taxon>Lusitaniella</taxon>
    </lineage>
</organism>
<feature type="active site" evidence="3">
    <location>
        <position position="231"/>
    </location>
</feature>
<dbReference type="InterPro" id="IPR033195">
    <property type="entry name" value="AmidinoTrfase"/>
</dbReference>
<dbReference type="Proteomes" id="UP000654482">
    <property type="component" value="Unassembled WGS sequence"/>
</dbReference>
<evidence type="ECO:0000313" key="5">
    <source>
        <dbReference type="Proteomes" id="UP000654482"/>
    </source>
</evidence>
<dbReference type="AlphaFoldDB" id="A0A8J7IXP7"/>
<reference evidence="4" key="1">
    <citation type="submission" date="2020-10" db="EMBL/GenBank/DDBJ databases">
        <authorList>
            <person name="Castelo-Branco R."/>
            <person name="Eusebio N."/>
            <person name="Adriana R."/>
            <person name="Vieira A."/>
            <person name="Brugerolle De Fraissinette N."/>
            <person name="Rezende De Castro R."/>
            <person name="Schneider M.P."/>
            <person name="Vasconcelos V."/>
            <person name="Leao P.N."/>
        </authorList>
    </citation>
    <scope>NUCLEOTIDE SEQUENCE</scope>
    <source>
        <strain evidence="4">LEGE 07157</strain>
    </source>
</reference>
<dbReference type="SUPFAM" id="SSF55909">
    <property type="entry name" value="Pentein"/>
    <property type="match status" value="1"/>
</dbReference>
<name>A0A8J7IXP7_9CYAN</name>
<dbReference type="GO" id="GO:0006601">
    <property type="term" value="P:creatine biosynthetic process"/>
    <property type="evidence" value="ECO:0007669"/>
    <property type="project" value="TreeGrafter"/>
</dbReference>
<dbReference type="Gene3D" id="3.75.10.10">
    <property type="entry name" value="L-arginine/glycine Amidinotransferase, Chain A"/>
    <property type="match status" value="1"/>
</dbReference>
<keyword evidence="5" id="KW-1185">Reference proteome</keyword>
<accession>A0A8J7IXP7</accession>
<evidence type="ECO:0000256" key="3">
    <source>
        <dbReference type="PIRSR" id="PIRSR633195-1"/>
    </source>
</evidence>
<dbReference type="RefSeq" id="WP_194032013.1">
    <property type="nucleotide sequence ID" value="NZ_JADEWZ010000068.1"/>
</dbReference>
<keyword evidence="2" id="KW-0808">Transferase</keyword>
<protein>
    <submittedName>
        <fullName evidence="4">Amidinotransferase</fullName>
    </submittedName>
</protein>
<sequence length="348" mass="39770">MSSQTEWDFLEEVIVGRVEGAMFPSWDRILRNTIPKNALPEYESQFSSKGKLIPEHIVEKANVALENFIALLQSEGVKVRRPNLFDFEKPFSTPLWQVQSGVSCANPRDIFLVINDCIIECPMADRGRYFEVFPYREILKELSENGWNWVSAPKPTLDDELYSVDLSDQYAYSITEFEPTFDGADFVRCGKDIIGQISHVTNGFGIKWLQNFLGAGYKIHVIASKCPEALHIDTTIAPLAKGKLLVNPEFIDFNSLPKFFYDWEIIEAPKPDSFITEIGGYRVVSDWMSINVLSLDNKRVIVEEKQKSLIKTLKDRGFEPIPCAFEDYYIFGGSFHCATLDICRKPNY</sequence>
<evidence type="ECO:0000256" key="1">
    <source>
        <dbReference type="ARBA" id="ARBA00006943"/>
    </source>
</evidence>
<evidence type="ECO:0000313" key="4">
    <source>
        <dbReference type="EMBL" id="MBE9118918.1"/>
    </source>
</evidence>
<feature type="active site" evidence="3">
    <location>
        <position position="182"/>
    </location>
</feature>
<feature type="active site" description="Amidino-cysteine intermediate" evidence="3">
    <location>
        <position position="337"/>
    </location>
</feature>
<dbReference type="PANTHER" id="PTHR10488:SF1">
    <property type="entry name" value="GLYCINE AMIDINOTRANSFERASE, MITOCHONDRIAL"/>
    <property type="match status" value="1"/>
</dbReference>
<comment type="similarity">
    <text evidence="1">Belongs to the amidinotransferase family.</text>
</comment>
<proteinExistence type="inferred from homology"/>